<dbReference type="InterPro" id="IPR013154">
    <property type="entry name" value="ADH-like_N"/>
</dbReference>
<dbReference type="SUPFAM" id="SSF50129">
    <property type="entry name" value="GroES-like"/>
    <property type="match status" value="1"/>
</dbReference>
<protein>
    <submittedName>
        <fullName evidence="3">NAD(P)-dependent alcohol dehydrogenase</fullName>
    </submittedName>
</protein>
<dbReference type="Pfam" id="PF13602">
    <property type="entry name" value="ADH_zinc_N_2"/>
    <property type="match status" value="1"/>
</dbReference>
<feature type="domain" description="Enoyl reductase (ER)" evidence="2">
    <location>
        <begin position="28"/>
        <end position="338"/>
    </location>
</feature>
<organism evidence="3 4">
    <name type="scientific">Candidatus Microbacterium phytovorans</name>
    <dbReference type="NCBI Taxonomy" id="3121374"/>
    <lineage>
        <taxon>Bacteria</taxon>
        <taxon>Bacillati</taxon>
        <taxon>Actinomycetota</taxon>
        <taxon>Actinomycetes</taxon>
        <taxon>Micrococcales</taxon>
        <taxon>Microbacteriaceae</taxon>
        <taxon>Microbacterium</taxon>
    </lineage>
</organism>
<evidence type="ECO:0000256" key="1">
    <source>
        <dbReference type="SAM" id="MobiDB-lite"/>
    </source>
</evidence>
<accession>A0AAJ6B223</accession>
<reference evidence="3" key="1">
    <citation type="submission" date="2023-03" db="EMBL/GenBank/DDBJ databases">
        <title>Andean soil-derived lignocellulolytic bacterial consortium as a source of novel taxa and putative plastic-active enzymes.</title>
        <authorList>
            <person name="Diaz-Garcia L."/>
            <person name="Chuvochina M."/>
            <person name="Feuerriegel G."/>
            <person name="Bunk B."/>
            <person name="Sproer C."/>
            <person name="Streit W.R."/>
            <person name="Rodriguez L.M."/>
            <person name="Overmann J."/>
            <person name="Jimenez D.J."/>
        </authorList>
    </citation>
    <scope>NUCLEOTIDE SEQUENCE</scope>
    <source>
        <strain evidence="3">MAG 4610</strain>
    </source>
</reference>
<evidence type="ECO:0000313" key="3">
    <source>
        <dbReference type="EMBL" id="WEK12828.1"/>
    </source>
</evidence>
<evidence type="ECO:0000259" key="2">
    <source>
        <dbReference type="SMART" id="SM00829"/>
    </source>
</evidence>
<dbReference type="InterPro" id="IPR036291">
    <property type="entry name" value="NAD(P)-bd_dom_sf"/>
</dbReference>
<dbReference type="PANTHER" id="PTHR11695:SF294">
    <property type="entry name" value="RETICULON-4-INTERACTING PROTEIN 1, MITOCHONDRIAL"/>
    <property type="match status" value="1"/>
</dbReference>
<sequence length="340" mass="34807">MNTDAVRSAPTPPTPSPTMTVWRQSRYGGPDVLAETLVDRPVPSPDEVVVEVVASSLNSADIRILRGDPLLVRLAFGLRRPRTPVPGRDVAGTIVAIGDAVTSRRVGDRVVGEISGGGLGECVAASADRFAPVPDGLDLETAATLPLAGGTAWQALDLGGVGEGSRVLVVGAGGGVGTFAVRLAVLRGADVDALCSAAALDVVAELGATRVRDRRATDLAGEAPDSYDAVIDIAGSAPLRVLRRLVRPGGAVVLVSGGANRVFGPLGRILRAAVLSIGARRRLRPLAAVAKPEITAQLVALAASGDLQPPVERTFRRADARAALAHVDTGRTVGKIVVTA</sequence>
<dbReference type="InterPro" id="IPR020843">
    <property type="entry name" value="ER"/>
</dbReference>
<dbReference type="PANTHER" id="PTHR11695">
    <property type="entry name" value="ALCOHOL DEHYDROGENASE RELATED"/>
    <property type="match status" value="1"/>
</dbReference>
<dbReference type="SMART" id="SM00829">
    <property type="entry name" value="PKS_ER"/>
    <property type="match status" value="1"/>
</dbReference>
<dbReference type="CDD" id="cd08267">
    <property type="entry name" value="MDR1"/>
    <property type="match status" value="1"/>
</dbReference>
<evidence type="ECO:0000313" key="4">
    <source>
        <dbReference type="Proteomes" id="UP001213972"/>
    </source>
</evidence>
<dbReference type="AlphaFoldDB" id="A0AAJ6B223"/>
<dbReference type="InterPro" id="IPR050700">
    <property type="entry name" value="YIM1/Zinc_Alcohol_DH_Fams"/>
</dbReference>
<dbReference type="Proteomes" id="UP001213972">
    <property type="component" value="Chromosome"/>
</dbReference>
<name>A0AAJ6B223_9MICO</name>
<dbReference type="SUPFAM" id="SSF51735">
    <property type="entry name" value="NAD(P)-binding Rossmann-fold domains"/>
    <property type="match status" value="1"/>
</dbReference>
<dbReference type="GO" id="GO:0016491">
    <property type="term" value="F:oxidoreductase activity"/>
    <property type="evidence" value="ECO:0007669"/>
    <property type="project" value="InterPro"/>
</dbReference>
<dbReference type="InterPro" id="IPR011032">
    <property type="entry name" value="GroES-like_sf"/>
</dbReference>
<feature type="region of interest" description="Disordered" evidence="1">
    <location>
        <begin position="1"/>
        <end position="21"/>
    </location>
</feature>
<gene>
    <name evidence="3" type="ORF">P0Y48_10175</name>
</gene>
<proteinExistence type="predicted"/>
<dbReference type="Gene3D" id="3.40.50.720">
    <property type="entry name" value="NAD(P)-binding Rossmann-like Domain"/>
    <property type="match status" value="1"/>
</dbReference>
<dbReference type="Pfam" id="PF08240">
    <property type="entry name" value="ADH_N"/>
    <property type="match status" value="1"/>
</dbReference>
<dbReference type="EMBL" id="CP119321">
    <property type="protein sequence ID" value="WEK12828.1"/>
    <property type="molecule type" value="Genomic_DNA"/>
</dbReference>
<dbReference type="Gene3D" id="3.90.180.10">
    <property type="entry name" value="Medium-chain alcohol dehydrogenases, catalytic domain"/>
    <property type="match status" value="1"/>
</dbReference>